<name>A0AAE1LG38_9NEOP</name>
<accession>A0AAE1LG38</accession>
<proteinExistence type="predicted"/>
<evidence type="ECO:0000313" key="1">
    <source>
        <dbReference type="EMBL" id="KAK3917449.1"/>
    </source>
</evidence>
<reference evidence="1" key="1">
    <citation type="submission" date="2021-07" db="EMBL/GenBank/DDBJ databases">
        <authorList>
            <person name="Catto M.A."/>
            <person name="Jacobson A."/>
            <person name="Kennedy G."/>
            <person name="Labadie P."/>
            <person name="Hunt B.G."/>
            <person name="Srinivasan R."/>
        </authorList>
    </citation>
    <scope>NUCLEOTIDE SEQUENCE</scope>
    <source>
        <strain evidence="1">PL_HMW_Pooled</strain>
        <tissue evidence="1">Head</tissue>
    </source>
</reference>
<dbReference type="AlphaFoldDB" id="A0AAE1LG38"/>
<comment type="caution">
    <text evidence="1">The sequence shown here is derived from an EMBL/GenBank/DDBJ whole genome shotgun (WGS) entry which is preliminary data.</text>
</comment>
<dbReference type="Proteomes" id="UP001219518">
    <property type="component" value="Unassembled WGS sequence"/>
</dbReference>
<reference evidence="1" key="2">
    <citation type="journal article" date="2023" name="BMC Genomics">
        <title>Pest status, molecular evolution, and epigenetic factors derived from the genome assembly of Frankliniella fusca, a thysanopteran phytovirus vector.</title>
        <authorList>
            <person name="Catto M.A."/>
            <person name="Labadie P.E."/>
            <person name="Jacobson A.L."/>
            <person name="Kennedy G.G."/>
            <person name="Srinivasan R."/>
            <person name="Hunt B.G."/>
        </authorList>
    </citation>
    <scope>NUCLEOTIDE SEQUENCE</scope>
    <source>
        <strain evidence="1">PL_HMW_Pooled</strain>
    </source>
</reference>
<organism evidence="1 2">
    <name type="scientific">Frankliniella fusca</name>
    <dbReference type="NCBI Taxonomy" id="407009"/>
    <lineage>
        <taxon>Eukaryota</taxon>
        <taxon>Metazoa</taxon>
        <taxon>Ecdysozoa</taxon>
        <taxon>Arthropoda</taxon>
        <taxon>Hexapoda</taxon>
        <taxon>Insecta</taxon>
        <taxon>Pterygota</taxon>
        <taxon>Neoptera</taxon>
        <taxon>Paraneoptera</taxon>
        <taxon>Thysanoptera</taxon>
        <taxon>Terebrantia</taxon>
        <taxon>Thripoidea</taxon>
        <taxon>Thripidae</taxon>
        <taxon>Frankliniella</taxon>
    </lineage>
</organism>
<gene>
    <name evidence="1" type="ORF">KUF71_006980</name>
</gene>
<protein>
    <submittedName>
        <fullName evidence="1">L-lactate dehydrogenase A chain</fullName>
    </submittedName>
</protein>
<evidence type="ECO:0000313" key="2">
    <source>
        <dbReference type="Proteomes" id="UP001219518"/>
    </source>
</evidence>
<dbReference type="EMBL" id="JAHWGI010000723">
    <property type="protein sequence ID" value="KAK3917449.1"/>
    <property type="molecule type" value="Genomic_DNA"/>
</dbReference>
<sequence length="74" mass="7595">MEASQGRGLHGGLATGAAARTVGCYLLGTRCGAELLRCRCWVPLPACLWSHKSSSAAAAAAARLAVVQQKNKGN</sequence>
<keyword evidence="2" id="KW-1185">Reference proteome</keyword>